<dbReference type="VEuPathDB" id="FungiDB:VP01_2502g3"/>
<evidence type="ECO:0000256" key="1">
    <source>
        <dbReference type="SAM" id="MobiDB-lite"/>
    </source>
</evidence>
<accession>A0A0L6V5N2</accession>
<sequence>MAVSRVCTLRGHPEGSGIGPIRAGVTTARSFRDWSHQSRCHHCSHHSPIFSQVPPGYCASCPPPKCAANSKYSSVSVSFSYTSGQSIKALLTKTLTTIRENFKSLQAKLDKPKEIMCMSEPLFQLPDHEEWPAALVLNMKGMQEIAAILHPPTTSSSATAPVASGNQSQPTVPRLDKGNTNLSLNSFIRQNMWIILLRDDIELYGRQAGRKNYAAHTPFGLKKAIVKIETMLTKTLNAKKRLMATTIKDYMVTTKPLSKISKLIANIFSEISEESGEGSIAYLRLVINLNQHKQLTDPKGTTFWNQIDDDLQIRMKQCCI</sequence>
<keyword evidence="3" id="KW-1185">Reference proteome</keyword>
<evidence type="ECO:0000313" key="2">
    <source>
        <dbReference type="EMBL" id="KNZ56063.1"/>
    </source>
</evidence>
<dbReference type="Proteomes" id="UP000037035">
    <property type="component" value="Unassembled WGS sequence"/>
</dbReference>
<evidence type="ECO:0000313" key="3">
    <source>
        <dbReference type="Proteomes" id="UP000037035"/>
    </source>
</evidence>
<comment type="caution">
    <text evidence="2">The sequence shown here is derived from an EMBL/GenBank/DDBJ whole genome shotgun (WGS) entry which is preliminary data.</text>
</comment>
<name>A0A0L6V5N2_9BASI</name>
<dbReference type="AlphaFoldDB" id="A0A0L6V5N2"/>
<reference evidence="2 3" key="1">
    <citation type="submission" date="2015-08" db="EMBL/GenBank/DDBJ databases">
        <title>Next Generation Sequencing and Analysis of the Genome of Puccinia sorghi L Schw, the Causal Agent of Maize Common Rust.</title>
        <authorList>
            <person name="Rochi L."/>
            <person name="Burguener G."/>
            <person name="Darino M."/>
            <person name="Turjanski A."/>
            <person name="Kreff E."/>
            <person name="Dieguez M.J."/>
            <person name="Sacco F."/>
        </authorList>
    </citation>
    <scope>NUCLEOTIDE SEQUENCE [LARGE SCALE GENOMIC DNA]</scope>
    <source>
        <strain evidence="2 3">RO10H11247</strain>
    </source>
</reference>
<organism evidence="2 3">
    <name type="scientific">Puccinia sorghi</name>
    <dbReference type="NCBI Taxonomy" id="27349"/>
    <lineage>
        <taxon>Eukaryota</taxon>
        <taxon>Fungi</taxon>
        <taxon>Dikarya</taxon>
        <taxon>Basidiomycota</taxon>
        <taxon>Pucciniomycotina</taxon>
        <taxon>Pucciniomycetes</taxon>
        <taxon>Pucciniales</taxon>
        <taxon>Pucciniaceae</taxon>
        <taxon>Puccinia</taxon>
    </lineage>
</organism>
<gene>
    <name evidence="2" type="ORF">VP01_2502g3</name>
</gene>
<dbReference type="OrthoDB" id="10660996at2759"/>
<dbReference type="EMBL" id="LAVV01007395">
    <property type="protein sequence ID" value="KNZ56063.1"/>
    <property type="molecule type" value="Genomic_DNA"/>
</dbReference>
<proteinExistence type="predicted"/>
<protein>
    <submittedName>
        <fullName evidence="2">Uncharacterized protein</fullName>
    </submittedName>
</protein>
<feature type="region of interest" description="Disordered" evidence="1">
    <location>
        <begin position="156"/>
        <end position="176"/>
    </location>
</feature>